<dbReference type="InterPro" id="IPR007832">
    <property type="entry name" value="RNA_pol_Rpc34"/>
</dbReference>
<organism evidence="6 7">
    <name type="scientific">Papiliotrema laurentii</name>
    <name type="common">Cryptococcus laurentii</name>
    <dbReference type="NCBI Taxonomy" id="5418"/>
    <lineage>
        <taxon>Eukaryota</taxon>
        <taxon>Fungi</taxon>
        <taxon>Dikarya</taxon>
        <taxon>Basidiomycota</taxon>
        <taxon>Agaricomycotina</taxon>
        <taxon>Tremellomycetes</taxon>
        <taxon>Tremellales</taxon>
        <taxon>Rhynchogastremaceae</taxon>
        <taxon>Papiliotrema</taxon>
    </lineage>
</organism>
<dbReference type="InterPro" id="IPR036388">
    <property type="entry name" value="WH-like_DNA-bd_sf"/>
</dbReference>
<dbReference type="GO" id="GO:0005666">
    <property type="term" value="C:RNA polymerase III complex"/>
    <property type="evidence" value="ECO:0007669"/>
    <property type="project" value="InterPro"/>
</dbReference>
<comment type="caution">
    <text evidence="6">The sequence shown here is derived from an EMBL/GenBank/DDBJ whole genome shotgun (WGS) entry which is preliminary data.</text>
</comment>
<name>A0AAD9CUU1_PAPLA</name>
<keyword evidence="4" id="KW-0539">Nucleus</keyword>
<keyword evidence="3" id="KW-0804">Transcription</keyword>
<comment type="similarity">
    <text evidence="2">Belongs to the eukaryotic RPC34/RPC39 RNA polymerase subunit family.</text>
</comment>
<dbReference type="GO" id="GO:0006383">
    <property type="term" value="P:transcription by RNA polymerase III"/>
    <property type="evidence" value="ECO:0007669"/>
    <property type="project" value="InterPro"/>
</dbReference>
<dbReference type="EMBL" id="JAODAN010000008">
    <property type="protein sequence ID" value="KAK1922411.1"/>
    <property type="molecule type" value="Genomic_DNA"/>
</dbReference>
<dbReference type="Proteomes" id="UP001182556">
    <property type="component" value="Unassembled WGS sequence"/>
</dbReference>
<protein>
    <submittedName>
        <fullName evidence="6">RNA polymerase Rpc34 subunit-domain-containing protein</fullName>
    </submittedName>
</protein>
<evidence type="ECO:0000256" key="4">
    <source>
        <dbReference type="ARBA" id="ARBA00023242"/>
    </source>
</evidence>
<sequence length="502" mass="55795">MSSKPAAGPSGTAGPDGPKPNGAAAMANRPAISKLSMHIWQMVKQAKNKTMSEAQILAGVNQSGKPKLTVAEVGPAIVDLMKKKLLGSSKGPDGTRLFHWQSREGASSLEANTPEMNMCWSFISQAGNKGTTAKAIRMKIGPDRITPTAVRRALDALVRAQQIKIFKSIQHPTMQLYVLADTTPDEGMTGGIWYDGNKEYDSAFVTGITKVLLTHVRTKSWATNDKRPEAKKLVSNPIYAPGKGPALPSPRDLLKYCQDTRVVNAPLTLKNVMECMRALELDGLVEVIKPAYHVAGGSDDDEYQPRPSKRAKTDVDSDEEERKAEQRREKQKEKLRRKAEAKKAKEKERRKKEKEKAKRKKEKKKRERAERKAAKKKKEKEKDSAKNHEAIWKVTSTWAATTSSVRSAISRTKAQSPSPNPPRSANAPTLSRLFLTARLKQTRIPTRSATATATRTLIAIPRPRRSIRTTLTTTRSTQTIMISETTQRKRRRTTRGPKCSVY</sequence>
<accession>A0AAD9CUU1</accession>
<dbReference type="InterPro" id="IPR016049">
    <property type="entry name" value="RNA_pol_Rpc34-like"/>
</dbReference>
<reference evidence="6" key="1">
    <citation type="submission" date="2023-02" db="EMBL/GenBank/DDBJ databases">
        <title>Identification and recombinant expression of a fungal hydrolase from Papiliotrema laurentii that hydrolyzes apple cutin and clears colloidal polyester polyurethane.</title>
        <authorList>
            <consortium name="DOE Joint Genome Institute"/>
            <person name="Roman V.A."/>
            <person name="Bojanowski C."/>
            <person name="Crable B.R."/>
            <person name="Wagner D.N."/>
            <person name="Hung C.S."/>
            <person name="Nadeau L.J."/>
            <person name="Schratz L."/>
            <person name="Haridas S."/>
            <person name="Pangilinan J."/>
            <person name="Lipzen A."/>
            <person name="Na H."/>
            <person name="Yan M."/>
            <person name="Ng V."/>
            <person name="Grigoriev I.V."/>
            <person name="Spatafora J.W."/>
            <person name="Barlow D."/>
            <person name="Biffinger J."/>
            <person name="Kelley-Loughnane N."/>
            <person name="Varaljay V.A."/>
            <person name="Crookes-Goodson W.J."/>
        </authorList>
    </citation>
    <scope>NUCLEOTIDE SEQUENCE</scope>
    <source>
        <strain evidence="6">5307AH</strain>
    </source>
</reference>
<feature type="compositionally biased region" description="Basic and acidic residues" evidence="5">
    <location>
        <begin position="311"/>
        <end position="332"/>
    </location>
</feature>
<dbReference type="Pfam" id="PF05158">
    <property type="entry name" value="RNA_pol_Rpc34"/>
    <property type="match status" value="1"/>
</dbReference>
<feature type="region of interest" description="Disordered" evidence="5">
    <location>
        <begin position="1"/>
        <end position="25"/>
    </location>
</feature>
<gene>
    <name evidence="6" type="ORF">DB88DRAFT_351930</name>
</gene>
<evidence type="ECO:0000256" key="2">
    <source>
        <dbReference type="ARBA" id="ARBA00011038"/>
    </source>
</evidence>
<feature type="compositionally biased region" description="Basic residues" evidence="5">
    <location>
        <begin position="348"/>
        <end position="366"/>
    </location>
</feature>
<dbReference type="PANTHER" id="PTHR12780">
    <property type="entry name" value="RNA POLYMERASE III DNA DIRECTED , 39KD SUBUNIT-RELATED"/>
    <property type="match status" value="1"/>
</dbReference>
<keyword evidence="7" id="KW-1185">Reference proteome</keyword>
<feature type="region of interest" description="Disordered" evidence="5">
    <location>
        <begin position="295"/>
        <end position="388"/>
    </location>
</feature>
<comment type="subcellular location">
    <subcellularLocation>
        <location evidence="1">Nucleus</location>
    </subcellularLocation>
</comment>
<dbReference type="Gene3D" id="1.10.10.10">
    <property type="entry name" value="Winged helix-like DNA-binding domain superfamily/Winged helix DNA-binding domain"/>
    <property type="match status" value="1"/>
</dbReference>
<dbReference type="AlphaFoldDB" id="A0AAD9CUU1"/>
<evidence type="ECO:0000313" key="6">
    <source>
        <dbReference type="EMBL" id="KAK1922411.1"/>
    </source>
</evidence>
<feature type="region of interest" description="Disordered" evidence="5">
    <location>
        <begin position="406"/>
        <end position="429"/>
    </location>
</feature>
<evidence type="ECO:0000256" key="3">
    <source>
        <dbReference type="ARBA" id="ARBA00023163"/>
    </source>
</evidence>
<evidence type="ECO:0000313" key="7">
    <source>
        <dbReference type="Proteomes" id="UP001182556"/>
    </source>
</evidence>
<evidence type="ECO:0000256" key="5">
    <source>
        <dbReference type="SAM" id="MobiDB-lite"/>
    </source>
</evidence>
<proteinExistence type="inferred from homology"/>
<evidence type="ECO:0000256" key="1">
    <source>
        <dbReference type="ARBA" id="ARBA00004123"/>
    </source>
</evidence>